<organism evidence="3 4">
    <name type="scientific">Hyella patelloides LEGE 07179</name>
    <dbReference type="NCBI Taxonomy" id="945734"/>
    <lineage>
        <taxon>Bacteria</taxon>
        <taxon>Bacillati</taxon>
        <taxon>Cyanobacteriota</taxon>
        <taxon>Cyanophyceae</taxon>
        <taxon>Pleurocapsales</taxon>
        <taxon>Hyellaceae</taxon>
        <taxon>Hyella</taxon>
    </lineage>
</organism>
<sequence>MPSGKTHDRITLWILPWTVCGSYILTRNGELTLLFSGGFLFSGLMFGPDLDIYSVQFKRWGILRWLWLPYQKLLHHRSFLSHGFILGTVIRIIYLLLWLFILGSFFVAIAQLIIGFNWNWHTFIVKHFNLIITEYRQEAIAIFTGLELGSMSHYFSDWLGSANKKKQKAQKPKPKVKKTKNSTR</sequence>
<dbReference type="EMBL" id="CAACVJ010000667">
    <property type="protein sequence ID" value="VEP18169.1"/>
    <property type="molecule type" value="Genomic_DNA"/>
</dbReference>
<dbReference type="OrthoDB" id="69351at2"/>
<feature type="region of interest" description="Disordered" evidence="1">
    <location>
        <begin position="162"/>
        <end position="184"/>
    </location>
</feature>
<dbReference type="AlphaFoldDB" id="A0A563W385"/>
<protein>
    <submittedName>
        <fullName evidence="3">Uncharacterized metal-binding protein</fullName>
    </submittedName>
</protein>
<evidence type="ECO:0000256" key="1">
    <source>
        <dbReference type="SAM" id="MobiDB-lite"/>
    </source>
</evidence>
<evidence type="ECO:0000313" key="3">
    <source>
        <dbReference type="EMBL" id="VEP18169.1"/>
    </source>
</evidence>
<evidence type="ECO:0000313" key="4">
    <source>
        <dbReference type="Proteomes" id="UP000320055"/>
    </source>
</evidence>
<gene>
    <name evidence="3" type="ORF">H1P_70052</name>
</gene>
<name>A0A563W385_9CYAN</name>
<dbReference type="RefSeq" id="WP_144863522.1">
    <property type="nucleotide sequence ID" value="NZ_LR213771.1"/>
</dbReference>
<feature type="transmembrane region" description="Helical" evidence="2">
    <location>
        <begin position="100"/>
        <end position="120"/>
    </location>
</feature>
<keyword evidence="2" id="KW-1133">Transmembrane helix</keyword>
<reference evidence="3 4" key="1">
    <citation type="submission" date="2019-01" db="EMBL/GenBank/DDBJ databases">
        <authorList>
            <person name="Brito A."/>
        </authorList>
    </citation>
    <scope>NUCLEOTIDE SEQUENCE [LARGE SCALE GENOMIC DNA]</scope>
    <source>
        <strain evidence="3">1</strain>
    </source>
</reference>
<keyword evidence="2" id="KW-0812">Transmembrane</keyword>
<evidence type="ECO:0000256" key="2">
    <source>
        <dbReference type="SAM" id="Phobius"/>
    </source>
</evidence>
<dbReference type="PANTHER" id="PTHR39085">
    <property type="entry name" value="SLL0924 PROTEIN"/>
    <property type="match status" value="1"/>
</dbReference>
<accession>A0A563W385</accession>
<dbReference type="PANTHER" id="PTHR39085:SF1">
    <property type="entry name" value="SLL0924 PROTEIN"/>
    <property type="match status" value="1"/>
</dbReference>
<proteinExistence type="predicted"/>
<dbReference type="Proteomes" id="UP000320055">
    <property type="component" value="Unassembled WGS sequence"/>
</dbReference>
<keyword evidence="4" id="KW-1185">Reference proteome</keyword>
<dbReference type="InterPro" id="IPR019250">
    <property type="entry name" value="DUF2227_metal-bd"/>
</dbReference>
<feature type="compositionally biased region" description="Basic residues" evidence="1">
    <location>
        <begin position="163"/>
        <end position="184"/>
    </location>
</feature>
<keyword evidence="2" id="KW-0472">Membrane</keyword>
<dbReference type="Pfam" id="PF09988">
    <property type="entry name" value="DUF2227"/>
    <property type="match status" value="1"/>
</dbReference>